<dbReference type="EMBL" id="CP000556">
    <property type="protein sequence ID" value="ABM97118.1"/>
    <property type="molecule type" value="Genomic_DNA"/>
</dbReference>
<dbReference type="InterPro" id="IPR053879">
    <property type="entry name" value="HYDIN_VesB_CFA65-like_Ig"/>
</dbReference>
<keyword evidence="9" id="KW-0614">Plasmid</keyword>
<feature type="domain" description="HYDIN/VesB/CFA65-like Ig-like" evidence="8">
    <location>
        <begin position="967"/>
        <end position="1059"/>
    </location>
</feature>
<dbReference type="KEGG" id="mpt:Mpe_B0343"/>
<evidence type="ECO:0000313" key="9">
    <source>
        <dbReference type="EMBL" id="ABM97118.1"/>
    </source>
</evidence>
<feature type="domain" description="HYDIN/VesB/CFA65-like Ig-like" evidence="8">
    <location>
        <begin position="1374"/>
        <end position="1468"/>
    </location>
</feature>
<dbReference type="InterPro" id="IPR031549">
    <property type="entry name" value="ASH"/>
</dbReference>
<gene>
    <name evidence="9" type="ordered locus">Mpe_B0343</name>
</gene>
<evidence type="ECO:0000256" key="2">
    <source>
        <dbReference type="ARBA" id="ARBA00004496"/>
    </source>
</evidence>
<dbReference type="eggNOG" id="COG2132">
    <property type="taxonomic scope" value="Bacteria"/>
</dbReference>
<feature type="signal peptide" evidence="6">
    <location>
        <begin position="1"/>
        <end position="24"/>
    </location>
</feature>
<dbReference type="InterPro" id="IPR013783">
    <property type="entry name" value="Ig-like_fold"/>
</dbReference>
<reference evidence="9 10" key="1">
    <citation type="journal article" date="2007" name="J. Bacteriol.">
        <title>Whole-genome analysis of the methyl tert-butyl ether-degrading beta-proteobacterium Methylibium petroleiphilum PM1.</title>
        <authorList>
            <person name="Kane S.R."/>
            <person name="Chakicherla A.Y."/>
            <person name="Chain P.S.G."/>
            <person name="Schmidt R."/>
            <person name="Shin M.W."/>
            <person name="Legler T.C."/>
            <person name="Scow K.M."/>
            <person name="Larimer F.W."/>
            <person name="Lucas S.M."/>
            <person name="Richardson P.M."/>
            <person name="Hristova K.R."/>
        </authorList>
    </citation>
    <scope>NUCLEOTIDE SEQUENCE [LARGE SCALE GENOMIC DNA]</scope>
    <source>
        <strain evidence="10">ATCC BAA-1232 / LMG 22953 / PM1</strain>
        <plasmid evidence="9 10">RPME01</plasmid>
    </source>
</reference>
<accession>A2SNH9</accession>
<evidence type="ECO:0000259" key="8">
    <source>
        <dbReference type="Pfam" id="PF22544"/>
    </source>
</evidence>
<dbReference type="Proteomes" id="UP000000366">
    <property type="component" value="Plasmid RPME01"/>
</dbReference>
<evidence type="ECO:0000256" key="5">
    <source>
        <dbReference type="ARBA" id="ARBA00023273"/>
    </source>
</evidence>
<evidence type="ECO:0000256" key="4">
    <source>
        <dbReference type="ARBA" id="ARBA00023069"/>
    </source>
</evidence>
<evidence type="ECO:0000256" key="3">
    <source>
        <dbReference type="ARBA" id="ARBA00022490"/>
    </source>
</evidence>
<dbReference type="PANTHER" id="PTHR46127">
    <property type="entry name" value="CILIA- AND FLAGELLA-ASSOCIATED PROTEIN 65"/>
    <property type="match status" value="1"/>
</dbReference>
<feature type="domain" description="Abnormal spindle-like microcephaly-associated protein ASH" evidence="7">
    <location>
        <begin position="765"/>
        <end position="835"/>
    </location>
</feature>
<feature type="domain" description="HYDIN/VesB/CFA65-like Ig-like" evidence="8">
    <location>
        <begin position="350"/>
        <end position="444"/>
    </location>
</feature>
<feature type="domain" description="HYDIN/VesB/CFA65-like Ig-like" evidence="8">
    <location>
        <begin position="457"/>
        <end position="540"/>
    </location>
</feature>
<geneLocation type="plasmid" evidence="9 10">
    <name>RPME01</name>
</geneLocation>
<feature type="domain" description="HYDIN/VesB/CFA65-like Ig-like" evidence="8">
    <location>
        <begin position="1179"/>
        <end position="1266"/>
    </location>
</feature>
<keyword evidence="10" id="KW-1185">Reference proteome</keyword>
<dbReference type="PANTHER" id="PTHR46127:SF1">
    <property type="entry name" value="CILIA- AND FLAGELLA-ASSOCIATED PROTEIN 65"/>
    <property type="match status" value="1"/>
</dbReference>
<proteinExistence type="predicted"/>
<evidence type="ECO:0000256" key="1">
    <source>
        <dbReference type="ARBA" id="ARBA00004138"/>
    </source>
</evidence>
<evidence type="ECO:0000259" key="7">
    <source>
        <dbReference type="Pfam" id="PF15780"/>
    </source>
</evidence>
<keyword evidence="4" id="KW-0969">Cilium</keyword>
<feature type="chain" id="PRO_5002645646" evidence="6">
    <location>
        <begin position="25"/>
        <end position="1802"/>
    </location>
</feature>
<dbReference type="Gene3D" id="2.60.40.10">
    <property type="entry name" value="Immunoglobulins"/>
    <property type="match status" value="17"/>
</dbReference>
<name>A2SNH9_METPP</name>
<comment type="subcellular location">
    <subcellularLocation>
        <location evidence="1">Cell projection</location>
        <location evidence="1">Cilium</location>
    </subcellularLocation>
    <subcellularLocation>
        <location evidence="2">Cytoplasm</location>
    </subcellularLocation>
</comment>
<dbReference type="Pfam" id="PF15780">
    <property type="entry name" value="ASH"/>
    <property type="match status" value="1"/>
</dbReference>
<dbReference type="Pfam" id="PF22544">
    <property type="entry name" value="HYDIN_VesB_CFA65-like_Ig"/>
    <property type="match status" value="5"/>
</dbReference>
<protein>
    <submittedName>
        <fullName evidence="9">Uncharacterized protein</fullName>
    </submittedName>
</protein>
<sequence>MQKRRSRFLLALVSLALAAQPVLAAPRYMIKVPVVGITSQPAGDLSVAPSPANFAGQVAVGTAAAPLKLTVTNNGFSSIGNLSVSMPQGAPDFSQSTDCPAALPGRSTCTITLGFTPSTDGARTGSVAVSSTAANGLQLVSVSGSGSVPSVTVAPAAFPATQVGDSSVAAVTVSNTGTSALGLSRGTPTSPFSVSGGTCGSTLAAGASCLYQVTFAPTSSGSATSPFAVNFSVGSYSFSRTATLSATAQDAAASLTAPLFGAVAAGATKDISATLRNDGVGAITVGTASVSGSGFNLTSNSCSGSLAVGATCSIGVRLTGSGTNAHSGTLSVATQAGTKTAALSGQSEQAVLSFNPANYAFGSVQVASTGTQAFTLRNIGNIATGALSFNAPAGYSVSAPSCATGIPAGGNCAVSVTFAPSAAQAYSGNVGVTGSASSATLAVSGSGQDASATLSAVAFGNVPAGTSAQADATLTNTGVGPLTLSAPSASGAGFSVATGGSCGATLAAGASCTIKVQLTASGTSAHAGSLSVATTEAGTKTASLSGQSQQASLAVSPSTEAFGNVMVGQTPTSAAHTVTNSGNIPATGIAITAPQGYQIVAGSPACSSSLAAGASCKFSIQFAPGAAQAYTGNVTVASDNAGSPTVAVSGTGLLKSTATLTSPATVLLADWYQTGTITGGFTYRNDGNTPMTLASPALASPLSVSANTCTSVAAGSSCTITVALTRNANNGGTSSQSFIASGADVAPAQATVNWSIYSAIPNWASTSLSFGSIQVGQSSTKSVTLTNSGSVAYNWATNNTLANAPAGFSFDFSACANVTPGGSCAVNVTFSPSAAQAYGGSNIYLTAASIIGNTLTLSGSGAAQSASITDVAFGNQAAGATPTLTSTLTNTGVGPLSVTVPAAGSVTGTAFSFVSTNCGSSLAVGGSCTTTVRYTASGTAAASGSLTIATGAGSKVAALSGQSQQAIVSVSPTSRAFGNVQVGQTSTSAAHTVSNTGNIAATSLSISAPTGYSITGNTCSTSLAAGGSCSFTITFTSGAAQDYSGNVIVSTANGGSPTVAVSGTGQAPSASITDIAFGNQAAGATPTLTSTLTNTGVGSISVTAPSAGSVTGTGFSFVSTNCGSSLAVGGSCTTTVRYTASGTAAASGSLTIATGAGNKVAALSGQSQQAIVGVSATSRAFGSVQVGQSSTSAAHTVSNTGNIAATSLSISAPTGYSITGNTCSTSLAAGGSCTFTITFSPSAAQAYNGNVSVATANGGSPTVAVTGAGAAQAATITDIAFGNQAAGATPTLTSTLTNTGVGPLSVTVPTAGSVTGTGFSFVSTTCGTSLAAGANCTTTVRYTASGTAAASGSLTIATGAGNQVSDLSGQSQQAILSLTSSLAFGTIQVNDTKDLVATLNNTGNIAATTTARSIAGTGFAINATTCSTSLAAGASCTITVRYSAPSAASHSGTLTVTSANAATDTSSLSGTGRAASATLSAPAHGTMAAGSTKDVTAILSNTGIAPMSVTVPTAGSVSGSGFSFVSTTCSTSLAAGADCSIVVRLTYSGTTAHSGTLSVGTEAGTKTASLSGQSQAAVVGFSGSSVAFGNVTVGNTVVSATQTVTNSGNVAATSLAITAPTFAPNYPYFIGANTCGSSLAAGASCTFTISFTPQAAQAFNGNVTLTSANGGSDALAVTGTGTQSLQLEVQTLAVTGKEAQCGATSAWYNHAFTGDVGGQSWNCTPQTWNLRLTNKTASTMTIGSFTKTSASWTIASNSCGTTLAAGASCVVAIKSPTYTSSNSSSTYVRWTTVGIDKYVYIY</sequence>
<keyword evidence="3" id="KW-0963">Cytoplasm</keyword>
<keyword evidence="5" id="KW-0966">Cell projection</keyword>
<dbReference type="HOGENOM" id="CLU_238056_0_0_4"/>
<dbReference type="eggNOG" id="COG4409">
    <property type="taxonomic scope" value="Bacteria"/>
</dbReference>
<organism evidence="9 10">
    <name type="scientific">Methylibium petroleiphilum (strain ATCC BAA-1232 / LMG 22953 / PM1)</name>
    <dbReference type="NCBI Taxonomy" id="420662"/>
    <lineage>
        <taxon>Bacteria</taxon>
        <taxon>Pseudomonadati</taxon>
        <taxon>Pseudomonadota</taxon>
        <taxon>Betaproteobacteria</taxon>
        <taxon>Burkholderiales</taxon>
        <taxon>Sphaerotilaceae</taxon>
        <taxon>Methylibium</taxon>
    </lineage>
</organism>
<dbReference type="NCBIfam" id="NF012200">
    <property type="entry name" value="choice_anch_D"/>
    <property type="match status" value="15"/>
</dbReference>
<evidence type="ECO:0000313" key="10">
    <source>
        <dbReference type="Proteomes" id="UP000000366"/>
    </source>
</evidence>
<dbReference type="eggNOG" id="COG4676">
    <property type="taxonomic scope" value="Bacteria"/>
</dbReference>
<evidence type="ECO:0000256" key="6">
    <source>
        <dbReference type="SAM" id="SignalP"/>
    </source>
</evidence>
<dbReference type="GO" id="GO:0005737">
    <property type="term" value="C:cytoplasm"/>
    <property type="evidence" value="ECO:0007669"/>
    <property type="project" value="UniProtKB-SubCell"/>
</dbReference>
<keyword evidence="6" id="KW-0732">Signal</keyword>
<dbReference type="InterPro" id="IPR052614">
    <property type="entry name" value="CFAP65"/>
</dbReference>
<dbReference type="eggNOG" id="COG1874">
    <property type="taxonomic scope" value="Bacteria"/>
</dbReference>